<dbReference type="Pfam" id="PF03372">
    <property type="entry name" value="Exo_endo_phos"/>
    <property type="match status" value="1"/>
</dbReference>
<dbReference type="RefSeq" id="WP_379791981.1">
    <property type="nucleotide sequence ID" value="NZ_JBHSQB010000007.1"/>
</dbReference>
<evidence type="ECO:0000259" key="1">
    <source>
        <dbReference type="Pfam" id="PF03372"/>
    </source>
</evidence>
<dbReference type="Proteomes" id="UP001596287">
    <property type="component" value="Unassembled WGS sequence"/>
</dbReference>
<accession>A0ABW1PND0</accession>
<protein>
    <submittedName>
        <fullName evidence="2">Endonuclease/exonuclease/phosphatase family protein</fullName>
    </submittedName>
</protein>
<dbReference type="InterPro" id="IPR036691">
    <property type="entry name" value="Endo/exonu/phosph_ase_sf"/>
</dbReference>
<proteinExistence type="predicted"/>
<organism evidence="2 3">
    <name type="scientific">Flavobacterium qiangtangense</name>
    <dbReference type="NCBI Taxonomy" id="1442595"/>
    <lineage>
        <taxon>Bacteria</taxon>
        <taxon>Pseudomonadati</taxon>
        <taxon>Bacteroidota</taxon>
        <taxon>Flavobacteriia</taxon>
        <taxon>Flavobacteriales</taxon>
        <taxon>Flavobacteriaceae</taxon>
        <taxon>Flavobacterium</taxon>
    </lineage>
</organism>
<reference evidence="3" key="1">
    <citation type="journal article" date="2019" name="Int. J. Syst. Evol. Microbiol.">
        <title>The Global Catalogue of Microorganisms (GCM) 10K type strain sequencing project: providing services to taxonomists for standard genome sequencing and annotation.</title>
        <authorList>
            <consortium name="The Broad Institute Genomics Platform"/>
            <consortium name="The Broad Institute Genome Sequencing Center for Infectious Disease"/>
            <person name="Wu L."/>
            <person name="Ma J."/>
        </authorList>
    </citation>
    <scope>NUCLEOTIDE SEQUENCE [LARGE SCALE GENOMIC DNA]</scope>
    <source>
        <strain evidence="3">CCUG 49679</strain>
    </source>
</reference>
<evidence type="ECO:0000313" key="3">
    <source>
        <dbReference type="Proteomes" id="UP001596287"/>
    </source>
</evidence>
<keyword evidence="3" id="KW-1185">Reference proteome</keyword>
<comment type="caution">
    <text evidence="2">The sequence shown here is derived from an EMBL/GenBank/DDBJ whole genome shotgun (WGS) entry which is preliminary data.</text>
</comment>
<keyword evidence="2" id="KW-0255">Endonuclease</keyword>
<evidence type="ECO:0000313" key="2">
    <source>
        <dbReference type="EMBL" id="MFC6097103.1"/>
    </source>
</evidence>
<keyword evidence="2" id="KW-0378">Hydrolase</keyword>
<name>A0ABW1PND0_9FLAO</name>
<dbReference type="InterPro" id="IPR005135">
    <property type="entry name" value="Endo/exonuclease/phosphatase"/>
</dbReference>
<dbReference type="SUPFAM" id="SSF56219">
    <property type="entry name" value="DNase I-like"/>
    <property type="match status" value="1"/>
</dbReference>
<dbReference type="Gene3D" id="3.60.10.10">
    <property type="entry name" value="Endonuclease/exonuclease/phosphatase"/>
    <property type="match status" value="1"/>
</dbReference>
<gene>
    <name evidence="2" type="ORF">ACFPVY_10650</name>
</gene>
<keyword evidence="2" id="KW-0540">Nuclease</keyword>
<sequence length="224" mass="26430">MKIATWNIERLKHSKNIAEIIEICENIDAEIFVLTEYDERVELKNYPYKIATKSLSELDANFYNKSEKRVIIYSKYEITNRLKTYDEFISCCAEINTEIGKINVYGTIIGVFGNRNENFKTDLSRQLLDYEQYSKDQTFCVIGDFNISFSDNYYFTEFGRKELNHFFEVNKLKILTKDLSESIDHIAMNDNFLEGFDFKITEWNPDKKLSDHKGVSIQFINQKS</sequence>
<dbReference type="EMBL" id="JBHSQB010000007">
    <property type="protein sequence ID" value="MFC6097103.1"/>
    <property type="molecule type" value="Genomic_DNA"/>
</dbReference>
<dbReference type="GO" id="GO:0004519">
    <property type="term" value="F:endonuclease activity"/>
    <property type="evidence" value="ECO:0007669"/>
    <property type="project" value="UniProtKB-KW"/>
</dbReference>
<feature type="domain" description="Endonuclease/exonuclease/phosphatase" evidence="1">
    <location>
        <begin position="4"/>
        <end position="187"/>
    </location>
</feature>